<accession>A0A388MD12</accession>
<dbReference type="AlphaFoldDB" id="A0A388MD12"/>
<dbReference type="Gramene" id="GBG92450">
    <property type="protein sequence ID" value="GBG92450"/>
    <property type="gene ID" value="CBR_g55487"/>
</dbReference>
<evidence type="ECO:0000313" key="5">
    <source>
        <dbReference type="Proteomes" id="UP000265515"/>
    </source>
</evidence>
<dbReference type="GO" id="GO:0008270">
    <property type="term" value="F:zinc ion binding"/>
    <property type="evidence" value="ECO:0007669"/>
    <property type="project" value="UniProtKB-KW"/>
</dbReference>
<dbReference type="PROSITE" id="PS50158">
    <property type="entry name" value="ZF_CCHC"/>
    <property type="match status" value="1"/>
</dbReference>
<feature type="compositionally biased region" description="Basic and acidic residues" evidence="2">
    <location>
        <begin position="178"/>
        <end position="190"/>
    </location>
</feature>
<feature type="compositionally biased region" description="Basic and acidic residues" evidence="2">
    <location>
        <begin position="1"/>
        <end position="50"/>
    </location>
</feature>
<keyword evidence="5" id="KW-1185">Reference proteome</keyword>
<evidence type="ECO:0000259" key="3">
    <source>
        <dbReference type="PROSITE" id="PS50158"/>
    </source>
</evidence>
<evidence type="ECO:0000313" key="4">
    <source>
        <dbReference type="EMBL" id="GBG92450.1"/>
    </source>
</evidence>
<dbReference type="InterPro" id="IPR001878">
    <property type="entry name" value="Znf_CCHC"/>
</dbReference>
<name>A0A388MD12_CHABU</name>
<feature type="compositionally biased region" description="Basic and acidic residues" evidence="2">
    <location>
        <begin position="132"/>
        <end position="142"/>
    </location>
</feature>
<reference evidence="4 5" key="1">
    <citation type="journal article" date="2018" name="Cell">
        <title>The Chara Genome: Secondary Complexity and Implications for Plant Terrestrialization.</title>
        <authorList>
            <person name="Nishiyama T."/>
            <person name="Sakayama H."/>
            <person name="Vries J.D."/>
            <person name="Buschmann H."/>
            <person name="Saint-Marcoux D."/>
            <person name="Ullrich K.K."/>
            <person name="Haas F.B."/>
            <person name="Vanderstraeten L."/>
            <person name="Becker D."/>
            <person name="Lang D."/>
            <person name="Vosolsobe S."/>
            <person name="Rombauts S."/>
            <person name="Wilhelmsson P.K.I."/>
            <person name="Janitza P."/>
            <person name="Kern R."/>
            <person name="Heyl A."/>
            <person name="Rumpler F."/>
            <person name="Villalobos L.I.A.C."/>
            <person name="Clay J.M."/>
            <person name="Skokan R."/>
            <person name="Toyoda A."/>
            <person name="Suzuki Y."/>
            <person name="Kagoshima H."/>
            <person name="Schijlen E."/>
            <person name="Tajeshwar N."/>
            <person name="Catarino B."/>
            <person name="Hetherington A.J."/>
            <person name="Saltykova A."/>
            <person name="Bonnot C."/>
            <person name="Breuninger H."/>
            <person name="Symeonidi A."/>
            <person name="Radhakrishnan G.V."/>
            <person name="Van Nieuwerburgh F."/>
            <person name="Deforce D."/>
            <person name="Chang C."/>
            <person name="Karol K.G."/>
            <person name="Hedrich R."/>
            <person name="Ulvskov P."/>
            <person name="Glockner G."/>
            <person name="Delwiche C.F."/>
            <person name="Petrasek J."/>
            <person name="Van de Peer Y."/>
            <person name="Friml J."/>
            <person name="Beilby M."/>
            <person name="Dolan L."/>
            <person name="Kohara Y."/>
            <person name="Sugano S."/>
            <person name="Fujiyama A."/>
            <person name="Delaux P.-M."/>
            <person name="Quint M."/>
            <person name="TheiBen G."/>
            <person name="Hagemann M."/>
            <person name="Harholt J."/>
            <person name="Dunand C."/>
            <person name="Zachgo S."/>
            <person name="Langdale J."/>
            <person name="Maumus F."/>
            <person name="Straeten D.V.D."/>
            <person name="Gould S.B."/>
            <person name="Rensing S.A."/>
        </authorList>
    </citation>
    <scope>NUCLEOTIDE SEQUENCE [LARGE SCALE GENOMIC DNA]</scope>
    <source>
        <strain evidence="4 5">S276</strain>
    </source>
</reference>
<feature type="compositionally biased region" description="Basic and acidic residues" evidence="2">
    <location>
        <begin position="90"/>
        <end position="109"/>
    </location>
</feature>
<feature type="compositionally biased region" description="Basic and acidic residues" evidence="2">
    <location>
        <begin position="151"/>
        <end position="170"/>
    </location>
</feature>
<dbReference type="InterPro" id="IPR036875">
    <property type="entry name" value="Znf_CCHC_sf"/>
</dbReference>
<sequence>MADRSSRDTGRDYDREWRGTRQVGHREERRDGHRPTEREHYGEERSDNSCERGYSSGDYRRRGPPACFECGQVGHYRNQCWKLTGARTSKQGEERGPGIKEGREASPAKEALMKKVENLGSSLATMQEFFAKENKKREEKEQRKKNKLLKKQREQEEEEARRSEEAARQEKQRRKIAKLREAEEAKQQLRKELRMEVAMAVGGLEEEVCGRVLQTVVQTAMLQKGKQKVDLDHGTTGKSASDTEDSEVERINMQTRRMAISEKRKRSTEKAIGDSPPMEQHPKHTPKTPNLRPVQLSSRLQKATGKKTEKTPKKFTPRQGTPKTKIAAMIGVAGRVKFVRENVCQLSELQADELKEICKKEEVDYVNKTIAAMNIAEKWAAEAYDSTQVEVANTLTTAVESTNLESFEDNNEASGSEEDSTQGEEEIA</sequence>
<feature type="region of interest" description="Disordered" evidence="2">
    <location>
        <begin position="132"/>
        <end position="190"/>
    </location>
</feature>
<keyword evidence="1" id="KW-0862">Zinc</keyword>
<comment type="caution">
    <text evidence="4">The sequence shown here is derived from an EMBL/GenBank/DDBJ whole genome shotgun (WGS) entry which is preliminary data.</text>
</comment>
<dbReference type="EMBL" id="BFEA01001059">
    <property type="protein sequence ID" value="GBG92450.1"/>
    <property type="molecule type" value="Genomic_DNA"/>
</dbReference>
<feature type="region of interest" description="Disordered" evidence="2">
    <location>
        <begin position="1"/>
        <end position="67"/>
    </location>
</feature>
<feature type="domain" description="CCHC-type" evidence="3">
    <location>
        <begin position="67"/>
        <end position="80"/>
    </location>
</feature>
<gene>
    <name evidence="4" type="ORF">CBR_g55487</name>
</gene>
<evidence type="ECO:0000256" key="2">
    <source>
        <dbReference type="SAM" id="MobiDB-lite"/>
    </source>
</evidence>
<dbReference type="GO" id="GO:0003676">
    <property type="term" value="F:nucleic acid binding"/>
    <property type="evidence" value="ECO:0007669"/>
    <property type="project" value="InterPro"/>
</dbReference>
<evidence type="ECO:0000256" key="1">
    <source>
        <dbReference type="PROSITE-ProRule" id="PRU00047"/>
    </source>
</evidence>
<feature type="region of interest" description="Disordered" evidence="2">
    <location>
        <begin position="260"/>
        <end position="320"/>
    </location>
</feature>
<proteinExistence type="predicted"/>
<protein>
    <recommendedName>
        <fullName evidence="3">CCHC-type domain-containing protein</fullName>
    </recommendedName>
</protein>
<feature type="region of interest" description="Disordered" evidence="2">
    <location>
        <begin position="400"/>
        <end position="428"/>
    </location>
</feature>
<dbReference type="SUPFAM" id="SSF57756">
    <property type="entry name" value="Retrovirus zinc finger-like domains"/>
    <property type="match status" value="1"/>
</dbReference>
<organism evidence="4 5">
    <name type="scientific">Chara braunii</name>
    <name type="common">Braun's stonewort</name>
    <dbReference type="NCBI Taxonomy" id="69332"/>
    <lineage>
        <taxon>Eukaryota</taxon>
        <taxon>Viridiplantae</taxon>
        <taxon>Streptophyta</taxon>
        <taxon>Charophyceae</taxon>
        <taxon>Charales</taxon>
        <taxon>Characeae</taxon>
        <taxon>Chara</taxon>
    </lineage>
</organism>
<keyword evidence="1" id="KW-0863">Zinc-finger</keyword>
<feature type="region of interest" description="Disordered" evidence="2">
    <location>
        <begin position="223"/>
        <end position="247"/>
    </location>
</feature>
<feature type="region of interest" description="Disordered" evidence="2">
    <location>
        <begin position="84"/>
        <end position="109"/>
    </location>
</feature>
<keyword evidence="1" id="KW-0479">Metal-binding</keyword>
<dbReference type="Proteomes" id="UP000265515">
    <property type="component" value="Unassembled WGS sequence"/>
</dbReference>
<feature type="compositionally biased region" description="Acidic residues" evidence="2">
    <location>
        <begin position="406"/>
        <end position="428"/>
    </location>
</feature>
<dbReference type="SMART" id="SM00343">
    <property type="entry name" value="ZnF_C2HC"/>
    <property type="match status" value="1"/>
</dbReference>